<dbReference type="GO" id="GO:0005524">
    <property type="term" value="F:ATP binding"/>
    <property type="evidence" value="ECO:0007669"/>
    <property type="project" value="UniProtKB-KW"/>
</dbReference>
<evidence type="ECO:0000256" key="6">
    <source>
        <dbReference type="ARBA" id="ARBA00022553"/>
    </source>
</evidence>
<dbReference type="PROSITE" id="PS00108">
    <property type="entry name" value="PROTEIN_KINASE_ST"/>
    <property type="match status" value="1"/>
</dbReference>
<keyword evidence="5" id="KW-0723">Serine/threonine-protein kinase</keyword>
<dbReference type="InterPro" id="IPR051180">
    <property type="entry name" value="IKK"/>
</dbReference>
<protein>
    <recommendedName>
        <fullName evidence="3">IkappaB kinase</fullName>
        <ecNumber evidence="3">2.7.11.10</ecNumber>
    </recommendedName>
</protein>
<proteinExistence type="predicted"/>
<dbReference type="InterPro" id="IPR008271">
    <property type="entry name" value="Ser/Thr_kinase_AS"/>
</dbReference>
<evidence type="ECO:0000256" key="5">
    <source>
        <dbReference type="ARBA" id="ARBA00022527"/>
    </source>
</evidence>
<dbReference type="GO" id="GO:0008384">
    <property type="term" value="F:IkappaB kinase activity"/>
    <property type="evidence" value="ECO:0007669"/>
    <property type="project" value="UniProtKB-EC"/>
</dbReference>
<dbReference type="FunFam" id="1.10.510.10:FF:000147">
    <property type="entry name" value="Inhibitor of nuclear factor kappa-B kinase subunit beta"/>
    <property type="match status" value="1"/>
</dbReference>
<name>A0AAN8JA16_PATCE</name>
<dbReference type="GO" id="GO:0033209">
    <property type="term" value="P:tumor necrosis factor-mediated signaling pathway"/>
    <property type="evidence" value="ECO:0007669"/>
    <property type="project" value="TreeGrafter"/>
</dbReference>
<keyword evidence="8" id="KW-0547">Nucleotide-binding</keyword>
<dbReference type="SMART" id="SM00220">
    <property type="entry name" value="S_TKc"/>
    <property type="match status" value="1"/>
</dbReference>
<dbReference type="InterPro" id="IPR046375">
    <property type="entry name" value="IKBKB_SDD_sf"/>
</dbReference>
<dbReference type="PANTHER" id="PTHR22969:SF17">
    <property type="entry name" value="INHIBITOR OF NUCLEAR FACTOR KAPPA-B KINASE SUBUNIT BETA"/>
    <property type="match status" value="1"/>
</dbReference>
<dbReference type="AlphaFoldDB" id="A0AAN8JA16"/>
<dbReference type="Gene3D" id="1.20.1270.250">
    <property type="match status" value="1"/>
</dbReference>
<dbReference type="Pfam" id="PF00069">
    <property type="entry name" value="Pkinase"/>
    <property type="match status" value="1"/>
</dbReference>
<evidence type="ECO:0000256" key="9">
    <source>
        <dbReference type="ARBA" id="ARBA00022777"/>
    </source>
</evidence>
<gene>
    <name evidence="15" type="ORF">SNE40_019148</name>
</gene>
<evidence type="ECO:0000256" key="11">
    <source>
        <dbReference type="ARBA" id="ARBA00023242"/>
    </source>
</evidence>
<dbReference type="GO" id="GO:0005634">
    <property type="term" value="C:nucleus"/>
    <property type="evidence" value="ECO:0007669"/>
    <property type="project" value="UniProtKB-SubCell"/>
</dbReference>
<dbReference type="PROSITE" id="PS50011">
    <property type="entry name" value="PROTEIN_KINASE_DOM"/>
    <property type="match status" value="1"/>
</dbReference>
<keyword evidence="9" id="KW-0418">Kinase</keyword>
<evidence type="ECO:0000256" key="13">
    <source>
        <dbReference type="SAM" id="MobiDB-lite"/>
    </source>
</evidence>
<keyword evidence="11" id="KW-0539">Nucleus</keyword>
<dbReference type="InterPro" id="IPR041185">
    <property type="entry name" value="IKBKB_SDD"/>
</dbReference>
<evidence type="ECO:0000256" key="7">
    <source>
        <dbReference type="ARBA" id="ARBA00022679"/>
    </source>
</evidence>
<dbReference type="Gene3D" id="1.10.510.10">
    <property type="entry name" value="Transferase(Phosphotransferase) domain 1"/>
    <property type="match status" value="1"/>
</dbReference>
<evidence type="ECO:0000256" key="4">
    <source>
        <dbReference type="ARBA" id="ARBA00022490"/>
    </source>
</evidence>
<dbReference type="GO" id="GO:0045944">
    <property type="term" value="P:positive regulation of transcription by RNA polymerase II"/>
    <property type="evidence" value="ECO:0007669"/>
    <property type="project" value="TreeGrafter"/>
</dbReference>
<keyword evidence="4" id="KW-0963">Cytoplasm</keyword>
<feature type="region of interest" description="Disordered" evidence="13">
    <location>
        <begin position="1"/>
        <end position="26"/>
    </location>
</feature>
<dbReference type="EMBL" id="JAZGQO010000014">
    <property type="protein sequence ID" value="KAK6170853.1"/>
    <property type="molecule type" value="Genomic_DNA"/>
</dbReference>
<evidence type="ECO:0000256" key="12">
    <source>
        <dbReference type="ARBA" id="ARBA00048789"/>
    </source>
</evidence>
<evidence type="ECO:0000256" key="10">
    <source>
        <dbReference type="ARBA" id="ARBA00022840"/>
    </source>
</evidence>
<dbReference type="Pfam" id="PF18397">
    <property type="entry name" value="IKBKB_SDD"/>
    <property type="match status" value="1"/>
</dbReference>
<evidence type="ECO:0000256" key="1">
    <source>
        <dbReference type="ARBA" id="ARBA00004123"/>
    </source>
</evidence>
<evidence type="ECO:0000259" key="14">
    <source>
        <dbReference type="PROSITE" id="PS50011"/>
    </source>
</evidence>
<dbReference type="InterPro" id="IPR011009">
    <property type="entry name" value="Kinase-like_dom_sf"/>
</dbReference>
<dbReference type="InterPro" id="IPR000719">
    <property type="entry name" value="Prot_kinase_dom"/>
</dbReference>
<organism evidence="15 16">
    <name type="scientific">Patella caerulea</name>
    <name type="common">Rayed Mediterranean limpet</name>
    <dbReference type="NCBI Taxonomy" id="87958"/>
    <lineage>
        <taxon>Eukaryota</taxon>
        <taxon>Metazoa</taxon>
        <taxon>Spiralia</taxon>
        <taxon>Lophotrochozoa</taxon>
        <taxon>Mollusca</taxon>
        <taxon>Gastropoda</taxon>
        <taxon>Patellogastropoda</taxon>
        <taxon>Patelloidea</taxon>
        <taxon>Patellidae</taxon>
        <taxon>Patella</taxon>
    </lineage>
</organism>
<keyword evidence="7" id="KW-0808">Transferase</keyword>
<accession>A0AAN8JA16</accession>
<keyword evidence="10" id="KW-0067">ATP-binding</keyword>
<dbReference type="EC" id="2.7.11.10" evidence="3"/>
<reference evidence="15 16" key="1">
    <citation type="submission" date="2024-01" db="EMBL/GenBank/DDBJ databases">
        <title>The genome of the rayed Mediterranean limpet Patella caerulea (Linnaeus, 1758).</title>
        <authorList>
            <person name="Anh-Thu Weber A."/>
            <person name="Halstead-Nussloch G."/>
        </authorList>
    </citation>
    <scope>NUCLEOTIDE SEQUENCE [LARGE SCALE GENOMIC DNA]</scope>
    <source>
        <strain evidence="15">AATW-2023a</strain>
        <tissue evidence="15">Whole specimen</tissue>
    </source>
</reference>
<comment type="caution">
    <text evidence="15">The sequence shown here is derived from an EMBL/GenBank/DDBJ whole genome shotgun (WGS) entry which is preliminary data.</text>
</comment>
<evidence type="ECO:0000256" key="8">
    <source>
        <dbReference type="ARBA" id="ARBA00022741"/>
    </source>
</evidence>
<comment type="subcellular location">
    <subcellularLocation>
        <location evidence="2">Cytoplasm</location>
    </subcellularLocation>
    <subcellularLocation>
        <location evidence="1">Nucleus</location>
    </subcellularLocation>
</comment>
<evidence type="ECO:0000313" key="15">
    <source>
        <dbReference type="EMBL" id="KAK6170853.1"/>
    </source>
</evidence>
<evidence type="ECO:0000256" key="3">
    <source>
        <dbReference type="ARBA" id="ARBA00012442"/>
    </source>
</evidence>
<dbReference type="PANTHER" id="PTHR22969">
    <property type="entry name" value="IKB KINASE"/>
    <property type="match status" value="1"/>
</dbReference>
<evidence type="ECO:0000256" key="2">
    <source>
        <dbReference type="ARBA" id="ARBA00004496"/>
    </source>
</evidence>
<keyword evidence="6" id="KW-0597">Phosphoprotein</keyword>
<dbReference type="CDD" id="cd17046">
    <property type="entry name" value="Ubl_IKKA_like"/>
    <property type="match status" value="1"/>
</dbReference>
<sequence>MLQQHQQQMQGATAVQQPYPLSPQPQQYNNFPEEFLQVGQRRERWILDRTLGSGGFGTVTLWKNEVTGEEVAIKKCRLGGNMSHKNCQRWQIEVDIMKRLNHENVVSGCDVPVGLESLKDDLPLLAMEYCAGGDLRKVLNNPKNCCGMSEFEVRCLAQDISSAIEYLHNKRIIHRDLKPENIVLRSAENRTIYKLIDLGYAKELDQSSVCQSFVGTLQYLAPELFVGQKYTQTVDYWSFGTVIFECLTGSRPFLPSLSPVRWHKEVNQKSPDDICAYFDNNAEIRFSKKLFTPNHLTKIMQNYFENWLKLMLRWDAKSRGGGLSEERRPNCFVHLKSILSLKISHILFVEANRLISVPVPSTQTMQDLQRIIEQETKIPPLDQDILLASGLSPDLTKPASQCWSEPGEEEWLVFLFRKGDTNLTYKRGKQLPQMVQHIVKEPKTILTNAEQRKAWAHAVFFCQEQNLDFKRLIGSQRATMLSLLRSNSEFVRMKSKMLSDVGQMMARKDHFKESLELDIAKYEDQRGDGITSDLMFSKWQKTEDDIEKFNELRDYALKLEQDANALQTKIVELQKSPYARGKPSPHLNECEEKARTLFSQLRQAPRGNNLMEHTQMVDAVTKCILFRDRSVAEMLAHISKICSCRAHLNQILPHIQRCCDDISAACKQLSSNQRSRQQDIWKLIKVALGQAKALSRSNSQKYQQSMPQQVQPVNHTPMSITSPSLMQSLTRCESMRIMENGKEQAERNQRMMKQIIMEDQSNLISSSLDELLNNQGTDMDNDIHETNLT</sequence>
<evidence type="ECO:0000313" key="16">
    <source>
        <dbReference type="Proteomes" id="UP001347796"/>
    </source>
</evidence>
<dbReference type="Proteomes" id="UP001347796">
    <property type="component" value="Unassembled WGS sequence"/>
</dbReference>
<dbReference type="GO" id="GO:0008385">
    <property type="term" value="C:IkappaB kinase complex"/>
    <property type="evidence" value="ECO:0007669"/>
    <property type="project" value="TreeGrafter"/>
</dbReference>
<keyword evidence="16" id="KW-1185">Reference proteome</keyword>
<dbReference type="SUPFAM" id="SSF56112">
    <property type="entry name" value="Protein kinase-like (PK-like)"/>
    <property type="match status" value="1"/>
</dbReference>
<comment type="catalytic activity">
    <reaction evidence="12">
        <text>L-seryl-[I-kappa-B protein] + ATP = O-phospho-L-seryl-[I-kappa-B protein] + ADP + H(+)</text>
        <dbReference type="Rhea" id="RHEA:19073"/>
        <dbReference type="Rhea" id="RHEA-COMP:13698"/>
        <dbReference type="Rhea" id="RHEA-COMP:13699"/>
        <dbReference type="ChEBI" id="CHEBI:15378"/>
        <dbReference type="ChEBI" id="CHEBI:29999"/>
        <dbReference type="ChEBI" id="CHEBI:30616"/>
        <dbReference type="ChEBI" id="CHEBI:83421"/>
        <dbReference type="ChEBI" id="CHEBI:456216"/>
        <dbReference type="EC" id="2.7.11.10"/>
    </reaction>
</comment>
<feature type="domain" description="Protein kinase" evidence="14">
    <location>
        <begin position="45"/>
        <end position="333"/>
    </location>
</feature>
<dbReference type="Gene3D" id="3.10.20.90">
    <property type="entry name" value="Phosphatidylinositol 3-kinase Catalytic Subunit, Chain A, domain 1"/>
    <property type="match status" value="1"/>
</dbReference>